<accession>A0ABN2T0J0</accession>
<evidence type="ECO:0000313" key="2">
    <source>
        <dbReference type="EMBL" id="GAA1995367.1"/>
    </source>
</evidence>
<feature type="compositionally biased region" description="Basic and acidic residues" evidence="1">
    <location>
        <begin position="1"/>
        <end position="17"/>
    </location>
</feature>
<dbReference type="EMBL" id="BAAAQM010000054">
    <property type="protein sequence ID" value="GAA1995367.1"/>
    <property type="molecule type" value="Genomic_DNA"/>
</dbReference>
<sequence>MGRTGAGRDKSGGDASRHQRHGTQQGSGTHWLIPSTAPLPVPGANLLFRSGFAQVTVRLPGSVWSHQYSVNAASEVRNGSRAPAIVDDG</sequence>
<evidence type="ECO:0000313" key="3">
    <source>
        <dbReference type="Proteomes" id="UP001499854"/>
    </source>
</evidence>
<name>A0ABN2T0J0_9ACTN</name>
<reference evidence="2 3" key="1">
    <citation type="journal article" date="2019" name="Int. J. Syst. Evol. Microbiol.">
        <title>The Global Catalogue of Microorganisms (GCM) 10K type strain sequencing project: providing services to taxonomists for standard genome sequencing and annotation.</title>
        <authorList>
            <consortium name="The Broad Institute Genomics Platform"/>
            <consortium name="The Broad Institute Genome Sequencing Center for Infectious Disease"/>
            <person name="Wu L."/>
            <person name="Ma J."/>
        </authorList>
    </citation>
    <scope>NUCLEOTIDE SEQUENCE [LARGE SCALE GENOMIC DNA]</scope>
    <source>
        <strain evidence="2 3">JCM 16013</strain>
    </source>
</reference>
<feature type="region of interest" description="Disordered" evidence="1">
    <location>
        <begin position="1"/>
        <end position="36"/>
    </location>
</feature>
<dbReference type="Proteomes" id="UP001499854">
    <property type="component" value="Unassembled WGS sequence"/>
</dbReference>
<proteinExistence type="predicted"/>
<protein>
    <submittedName>
        <fullName evidence="2">Uncharacterized protein</fullName>
    </submittedName>
</protein>
<evidence type="ECO:0000256" key="1">
    <source>
        <dbReference type="SAM" id="MobiDB-lite"/>
    </source>
</evidence>
<keyword evidence="3" id="KW-1185">Reference proteome</keyword>
<comment type="caution">
    <text evidence="2">The sequence shown here is derived from an EMBL/GenBank/DDBJ whole genome shotgun (WGS) entry which is preliminary data.</text>
</comment>
<gene>
    <name evidence="2" type="ORF">GCM10009838_70170</name>
</gene>
<organism evidence="2 3">
    <name type="scientific">Catenulispora subtropica</name>
    <dbReference type="NCBI Taxonomy" id="450798"/>
    <lineage>
        <taxon>Bacteria</taxon>
        <taxon>Bacillati</taxon>
        <taxon>Actinomycetota</taxon>
        <taxon>Actinomycetes</taxon>
        <taxon>Catenulisporales</taxon>
        <taxon>Catenulisporaceae</taxon>
        <taxon>Catenulispora</taxon>
    </lineage>
</organism>